<evidence type="ECO:0000313" key="7">
    <source>
        <dbReference type="Proteomes" id="UP000198339"/>
    </source>
</evidence>
<dbReference type="Pfam" id="PF01103">
    <property type="entry name" value="Omp85"/>
    <property type="match status" value="1"/>
</dbReference>
<dbReference type="EMBL" id="FZPA01000001">
    <property type="protein sequence ID" value="SNS30355.1"/>
    <property type="molecule type" value="Genomic_DNA"/>
</dbReference>
<dbReference type="Gene3D" id="2.40.160.50">
    <property type="entry name" value="membrane protein fhac: a member of the omp85/tpsb transporter family"/>
    <property type="match status" value="1"/>
</dbReference>
<accession>A0A239DD88</accession>
<evidence type="ECO:0000256" key="3">
    <source>
        <dbReference type="SAM" id="MobiDB-lite"/>
    </source>
</evidence>
<dbReference type="Proteomes" id="UP000198339">
    <property type="component" value="Unassembled WGS sequence"/>
</dbReference>
<evidence type="ECO:0000256" key="4">
    <source>
        <dbReference type="SAM" id="SignalP"/>
    </source>
</evidence>
<keyword evidence="2" id="KW-0472">Membrane</keyword>
<dbReference type="OrthoDB" id="5523607at2"/>
<dbReference type="GO" id="GO:0019867">
    <property type="term" value="C:outer membrane"/>
    <property type="evidence" value="ECO:0007669"/>
    <property type="project" value="InterPro"/>
</dbReference>
<reference evidence="6 7" key="1">
    <citation type="submission" date="2017-06" db="EMBL/GenBank/DDBJ databases">
        <authorList>
            <person name="Kim H.J."/>
            <person name="Triplett B.A."/>
        </authorList>
    </citation>
    <scope>NUCLEOTIDE SEQUENCE [LARGE SCALE GENOMIC DNA]</scope>
    <source>
        <strain evidence="6 7">DS15</strain>
    </source>
</reference>
<gene>
    <name evidence="6" type="ORF">SAMN06295955_101212</name>
</gene>
<dbReference type="RefSeq" id="WP_089214722.1">
    <property type="nucleotide sequence ID" value="NZ_FZPA01000001.1"/>
</dbReference>
<dbReference type="InterPro" id="IPR000184">
    <property type="entry name" value="Bac_surfAg_D15"/>
</dbReference>
<feature type="signal peptide" evidence="4">
    <location>
        <begin position="1"/>
        <end position="27"/>
    </location>
</feature>
<evidence type="ECO:0000256" key="1">
    <source>
        <dbReference type="ARBA" id="ARBA00004370"/>
    </source>
</evidence>
<comment type="subcellular location">
    <subcellularLocation>
        <location evidence="1">Membrane</location>
    </subcellularLocation>
</comment>
<feature type="chain" id="PRO_5012737602" evidence="4">
    <location>
        <begin position="28"/>
        <end position="409"/>
    </location>
</feature>
<protein>
    <submittedName>
        <fullName evidence="6">Surface antigen</fullName>
    </submittedName>
</protein>
<evidence type="ECO:0000313" key="6">
    <source>
        <dbReference type="EMBL" id="SNS30355.1"/>
    </source>
</evidence>
<keyword evidence="7" id="KW-1185">Reference proteome</keyword>
<feature type="region of interest" description="Disordered" evidence="3">
    <location>
        <begin position="24"/>
        <end position="58"/>
    </location>
</feature>
<dbReference type="AlphaFoldDB" id="A0A239DD88"/>
<evidence type="ECO:0000256" key="2">
    <source>
        <dbReference type="ARBA" id="ARBA00023136"/>
    </source>
</evidence>
<sequence>MKPPVRTMIAVAAPCLAALAGALPASGQENPPAASAPDSYQAPEGPPTEDSTETAKPESKFHRMFFDETDGKLDFSRLLEKGGFFPMPVIITEPAVDGGFGIVAQFITLPKEKGGSMTRRMAGAVKTGNGSYGYGYYQSGSIADGRISYKFGAGRGKVTLTAYPRLLPAGLEYTNKYDYGVLGSVQFHLADRRFSIGPLLDFRQIHSKIDIAGLPEQLDDVFDRKLNTGAVGLGMHFDDRDNALSPTKGSNLYAEGKFNLDALGSDREFQSYALHGYGFQPLSSDWRVGAKVEVDAVRGSYPAYFASSINLRGVEARRYQGGTAVSTELEATRRLDDRWSIVGFAGMGYTDAGGKRIYADSGTIVAGGAGFRYRIARKLGLDAGVDVAVGPGGAIFYLQFGHAWGFGMD</sequence>
<feature type="domain" description="Bacterial surface antigen (D15)" evidence="5">
    <location>
        <begin position="223"/>
        <end position="295"/>
    </location>
</feature>
<proteinExistence type="predicted"/>
<name>A0A239DD88_9SPHN</name>
<evidence type="ECO:0000259" key="5">
    <source>
        <dbReference type="Pfam" id="PF01103"/>
    </source>
</evidence>
<organism evidence="6 7">
    <name type="scientific">Sphingopyxis indica</name>
    <dbReference type="NCBI Taxonomy" id="436663"/>
    <lineage>
        <taxon>Bacteria</taxon>
        <taxon>Pseudomonadati</taxon>
        <taxon>Pseudomonadota</taxon>
        <taxon>Alphaproteobacteria</taxon>
        <taxon>Sphingomonadales</taxon>
        <taxon>Sphingomonadaceae</taxon>
        <taxon>Sphingopyxis</taxon>
    </lineage>
</organism>
<keyword evidence="4" id="KW-0732">Signal</keyword>